<dbReference type="AlphaFoldDB" id="A0A655AJ12"/>
<organism evidence="1 2">
    <name type="scientific">Mycobacterium tuberculosis</name>
    <dbReference type="NCBI Taxonomy" id="1773"/>
    <lineage>
        <taxon>Bacteria</taxon>
        <taxon>Bacillati</taxon>
        <taxon>Actinomycetota</taxon>
        <taxon>Actinomycetes</taxon>
        <taxon>Mycobacteriales</taxon>
        <taxon>Mycobacteriaceae</taxon>
        <taxon>Mycobacterium</taxon>
        <taxon>Mycobacterium tuberculosis complex</taxon>
    </lineage>
</organism>
<accession>A0A655AJ12</accession>
<sequence>MLPAVWWTTAARTPLSYSGVSHRSDSSAPHSARLMMGGGWPAMVTAVGGVHCVPGGACGGEIRIAEMFCPNGCSLVAGRYPKPLSSKSLGGRPAGG</sequence>
<gene>
    <name evidence="1" type="ORF">ERS027659_04382</name>
</gene>
<dbReference type="EMBL" id="CNFT01001562">
    <property type="protein sequence ID" value="CKT41928.1"/>
    <property type="molecule type" value="Genomic_DNA"/>
</dbReference>
<dbReference type="Proteomes" id="UP000050164">
    <property type="component" value="Unassembled WGS sequence"/>
</dbReference>
<reference evidence="1 2" key="1">
    <citation type="submission" date="2015-03" db="EMBL/GenBank/DDBJ databases">
        <authorList>
            <consortium name="Pathogen Informatics"/>
        </authorList>
    </citation>
    <scope>NUCLEOTIDE SEQUENCE [LARGE SCALE GENOMIC DNA]</scope>
    <source>
        <strain evidence="1 2">Bir 185</strain>
    </source>
</reference>
<evidence type="ECO:0000313" key="2">
    <source>
        <dbReference type="Proteomes" id="UP000050164"/>
    </source>
</evidence>
<evidence type="ECO:0000313" key="1">
    <source>
        <dbReference type="EMBL" id="CKT41928.1"/>
    </source>
</evidence>
<name>A0A655AJ12_MYCTX</name>
<proteinExistence type="predicted"/>
<protein>
    <submittedName>
        <fullName evidence="1">Uncharacterized protein</fullName>
    </submittedName>
</protein>